<keyword evidence="3" id="KW-0963">Cytoplasm</keyword>
<dbReference type="HAMAP" id="MF_00518">
    <property type="entry name" value="Deacylase_Dtd"/>
    <property type="match status" value="1"/>
</dbReference>
<dbReference type="PANTHER" id="PTHR10472">
    <property type="entry name" value="D-TYROSYL-TRNA TYR DEACYLASE"/>
    <property type="match status" value="1"/>
</dbReference>
<comment type="domain">
    <text evidence="3">A Gly-cisPro motif from one monomer fits into the active site of the other monomer to allow specific chiral rejection of L-amino acids.</text>
</comment>
<evidence type="ECO:0000256" key="2">
    <source>
        <dbReference type="ARBA" id="ARBA00022801"/>
    </source>
</evidence>
<dbReference type="PANTHER" id="PTHR10472:SF5">
    <property type="entry name" value="D-AMINOACYL-TRNA DEACYLASE 1"/>
    <property type="match status" value="1"/>
</dbReference>
<sequence length="145" mass="15962">MLTVLQRVLEARVDVAGKTIAAITQGLLILCGFETKDDVETLNRMLEKCLNYRIFSDSQGKLNLSLKDIQGGLLLVPQFTLVADTKKGLRPSFSSGASPARGQALFEQLLQLAKQKYPWIAQGQFGADMQVILCNDGPVTFILEF</sequence>
<feature type="short sequence motif" description="Gly-cisPro motif, important for rejection of L-amino acids" evidence="3">
    <location>
        <begin position="137"/>
        <end position="138"/>
    </location>
</feature>
<dbReference type="GO" id="GO:0051500">
    <property type="term" value="F:D-tyrosyl-tRNA(Tyr) deacylase activity"/>
    <property type="evidence" value="ECO:0007669"/>
    <property type="project" value="TreeGrafter"/>
</dbReference>
<dbReference type="EC" id="3.1.1.96" evidence="3"/>
<dbReference type="OrthoDB" id="9801395at2"/>
<comment type="catalytic activity">
    <reaction evidence="3">
        <text>glycyl-tRNA(Ala) + H2O = tRNA(Ala) + glycine + H(+)</text>
        <dbReference type="Rhea" id="RHEA:53744"/>
        <dbReference type="Rhea" id="RHEA-COMP:9657"/>
        <dbReference type="Rhea" id="RHEA-COMP:13640"/>
        <dbReference type="ChEBI" id="CHEBI:15377"/>
        <dbReference type="ChEBI" id="CHEBI:15378"/>
        <dbReference type="ChEBI" id="CHEBI:57305"/>
        <dbReference type="ChEBI" id="CHEBI:78442"/>
        <dbReference type="ChEBI" id="CHEBI:78522"/>
    </reaction>
</comment>
<proteinExistence type="inferred from homology"/>
<organism evidence="4 5">
    <name type="scientific">Legionella jordanis</name>
    <dbReference type="NCBI Taxonomy" id="456"/>
    <lineage>
        <taxon>Bacteria</taxon>
        <taxon>Pseudomonadati</taxon>
        <taxon>Pseudomonadota</taxon>
        <taxon>Gammaproteobacteria</taxon>
        <taxon>Legionellales</taxon>
        <taxon>Legionellaceae</taxon>
        <taxon>Legionella</taxon>
    </lineage>
</organism>
<dbReference type="GO" id="GO:0043908">
    <property type="term" value="F:Ser(Gly)-tRNA(Ala) hydrolase activity"/>
    <property type="evidence" value="ECO:0007669"/>
    <property type="project" value="UniProtKB-UniRule"/>
</dbReference>
<gene>
    <name evidence="3" type="primary">dtd</name>
    <name evidence="4" type="ORF">Ljor_0998</name>
</gene>
<dbReference type="SUPFAM" id="SSF69500">
    <property type="entry name" value="DTD-like"/>
    <property type="match status" value="1"/>
</dbReference>
<accession>A0A0W0V9E0</accession>
<keyword evidence="3" id="KW-0820">tRNA-binding</keyword>
<name>A0A0W0V9E0_9GAMM</name>
<dbReference type="Proteomes" id="UP000055035">
    <property type="component" value="Unassembled WGS sequence"/>
</dbReference>
<dbReference type="EC" id="3.1.1.-" evidence="3"/>
<comment type="function">
    <text evidence="3">An aminoacyl-tRNA editing enzyme that deacylates mischarged D-aminoacyl-tRNAs. Also deacylates mischarged glycyl-tRNA(Ala), protecting cells against glycine mischarging by AlaRS. Acts via tRNA-based rather than protein-based catalysis; rejects L-amino acids rather than detecting D-amino acids in the active site. By recycling D-aminoacyl-tRNA to D-amino acids and free tRNA molecules, this enzyme counteracts the toxicity associated with the formation of D-aminoacyl-tRNA entities in vivo and helps enforce protein L-homochirality.</text>
</comment>
<evidence type="ECO:0000256" key="1">
    <source>
        <dbReference type="ARBA" id="ARBA00009673"/>
    </source>
</evidence>
<dbReference type="PATRIC" id="fig|456.5.peg.1061"/>
<comment type="catalytic activity">
    <reaction evidence="3">
        <text>a D-aminoacyl-tRNA + H2O = a tRNA + a D-alpha-amino acid + H(+)</text>
        <dbReference type="Rhea" id="RHEA:13953"/>
        <dbReference type="Rhea" id="RHEA-COMP:10123"/>
        <dbReference type="Rhea" id="RHEA-COMP:10124"/>
        <dbReference type="ChEBI" id="CHEBI:15377"/>
        <dbReference type="ChEBI" id="CHEBI:15378"/>
        <dbReference type="ChEBI" id="CHEBI:59871"/>
        <dbReference type="ChEBI" id="CHEBI:78442"/>
        <dbReference type="ChEBI" id="CHEBI:79333"/>
        <dbReference type="EC" id="3.1.1.96"/>
    </reaction>
</comment>
<dbReference type="STRING" id="456.Ljor_0998"/>
<evidence type="ECO:0000256" key="3">
    <source>
        <dbReference type="HAMAP-Rule" id="MF_00518"/>
    </source>
</evidence>
<keyword evidence="5" id="KW-1185">Reference proteome</keyword>
<comment type="subcellular location">
    <subcellularLocation>
        <location evidence="3">Cytoplasm</location>
    </subcellularLocation>
</comment>
<dbReference type="GO" id="GO:0106026">
    <property type="term" value="F:Gly-tRNA(Ala) deacylase activity"/>
    <property type="evidence" value="ECO:0007669"/>
    <property type="project" value="UniProtKB-UniRule"/>
</dbReference>
<dbReference type="EMBL" id="LNYJ01000011">
    <property type="protein sequence ID" value="KTD16692.1"/>
    <property type="molecule type" value="Genomic_DNA"/>
</dbReference>
<reference evidence="4 5" key="1">
    <citation type="submission" date="2015-11" db="EMBL/GenBank/DDBJ databases">
        <title>Genomic analysis of 38 Legionella species identifies large and diverse effector repertoires.</title>
        <authorList>
            <person name="Burstein D."/>
            <person name="Amaro F."/>
            <person name="Zusman T."/>
            <person name="Lifshitz Z."/>
            <person name="Cohen O."/>
            <person name="Gilbert J.A."/>
            <person name="Pupko T."/>
            <person name="Shuman H.A."/>
            <person name="Segal G."/>
        </authorList>
    </citation>
    <scope>NUCLEOTIDE SEQUENCE [LARGE SCALE GENOMIC DNA]</scope>
    <source>
        <strain evidence="4 5">BL-540</strain>
    </source>
</reference>
<comment type="caution">
    <text evidence="4">The sequence shown here is derived from an EMBL/GenBank/DDBJ whole genome shotgun (WGS) entry which is preliminary data.</text>
</comment>
<dbReference type="GO" id="GO:0005737">
    <property type="term" value="C:cytoplasm"/>
    <property type="evidence" value="ECO:0007669"/>
    <property type="project" value="UniProtKB-SubCell"/>
</dbReference>
<dbReference type="Pfam" id="PF02580">
    <property type="entry name" value="Tyr_Deacylase"/>
    <property type="match status" value="1"/>
</dbReference>
<dbReference type="NCBIfam" id="TIGR00256">
    <property type="entry name" value="D-aminoacyl-tRNA deacylase"/>
    <property type="match status" value="1"/>
</dbReference>
<evidence type="ECO:0000313" key="4">
    <source>
        <dbReference type="EMBL" id="KTD16692.1"/>
    </source>
</evidence>
<dbReference type="RefSeq" id="WP_058470526.1">
    <property type="nucleotide sequence ID" value="NZ_CAAAIC010000002.1"/>
</dbReference>
<keyword evidence="2 3" id="KW-0378">Hydrolase</keyword>
<dbReference type="Gene3D" id="3.50.80.10">
    <property type="entry name" value="D-tyrosyl-tRNA(Tyr) deacylase"/>
    <property type="match status" value="1"/>
</dbReference>
<comment type="subunit">
    <text evidence="3">Homodimer.</text>
</comment>
<comment type="similarity">
    <text evidence="1 3">Belongs to the DTD family.</text>
</comment>
<evidence type="ECO:0000313" key="5">
    <source>
        <dbReference type="Proteomes" id="UP000055035"/>
    </source>
</evidence>
<dbReference type="GO" id="GO:0000049">
    <property type="term" value="F:tRNA binding"/>
    <property type="evidence" value="ECO:0007669"/>
    <property type="project" value="UniProtKB-UniRule"/>
</dbReference>
<dbReference type="InterPro" id="IPR003732">
    <property type="entry name" value="Daa-tRNA_deacyls_DTD"/>
</dbReference>
<keyword evidence="3" id="KW-0694">RNA-binding</keyword>
<dbReference type="FunFam" id="3.50.80.10:FF:000001">
    <property type="entry name" value="D-aminoacyl-tRNA deacylase"/>
    <property type="match status" value="1"/>
</dbReference>
<dbReference type="InterPro" id="IPR023509">
    <property type="entry name" value="DTD-like_sf"/>
</dbReference>
<dbReference type="GO" id="GO:0019478">
    <property type="term" value="P:D-amino acid catabolic process"/>
    <property type="evidence" value="ECO:0007669"/>
    <property type="project" value="UniProtKB-UniRule"/>
</dbReference>
<protein>
    <recommendedName>
        <fullName evidence="3">D-aminoacyl-tRNA deacylase</fullName>
        <shortName evidence="3">DTD</shortName>
        <ecNumber evidence="3">3.1.1.96</ecNumber>
    </recommendedName>
    <alternativeName>
        <fullName evidence="3">Gly-tRNA(Ala) deacylase</fullName>
        <ecNumber evidence="3">3.1.1.-</ecNumber>
    </alternativeName>
</protein>
<dbReference type="AlphaFoldDB" id="A0A0W0V9E0"/>